<dbReference type="OrthoDB" id="1862401at2759"/>
<dbReference type="InterPro" id="IPR051283">
    <property type="entry name" value="Sec_Metabolite_Acyltrans"/>
</dbReference>
<reference evidence="3" key="1">
    <citation type="submission" date="2019-04" db="EMBL/GenBank/DDBJ databases">
        <title>Sequencing of skin fungus with MAO and IRED activity.</title>
        <authorList>
            <person name="Marsaioli A.J."/>
            <person name="Bonatto J.M.C."/>
            <person name="Reis Junior O."/>
        </authorList>
    </citation>
    <scope>NUCLEOTIDE SEQUENCE</scope>
    <source>
        <strain evidence="3">30M1</strain>
    </source>
</reference>
<dbReference type="PANTHER" id="PTHR31896:SF64">
    <property type="entry name" value="TRICHOTHECENE 3-O-ACETYLTRANSFERASE"/>
    <property type="match status" value="1"/>
</dbReference>
<gene>
    <name evidence="3" type="ORF">E8E13_005581</name>
</gene>
<name>A0A9P4WA82_CURKU</name>
<evidence type="ECO:0000313" key="4">
    <source>
        <dbReference type="Proteomes" id="UP000801428"/>
    </source>
</evidence>
<dbReference type="InterPro" id="IPR054710">
    <property type="entry name" value="Tri101-like_N"/>
</dbReference>
<evidence type="ECO:0000256" key="1">
    <source>
        <dbReference type="ARBA" id="ARBA00022679"/>
    </source>
</evidence>
<proteinExistence type="predicted"/>
<evidence type="ECO:0000313" key="3">
    <source>
        <dbReference type="EMBL" id="KAF3000787.1"/>
    </source>
</evidence>
<dbReference type="InterPro" id="IPR023213">
    <property type="entry name" value="CAT-like_dom_sf"/>
</dbReference>
<accession>A0A9P4WA82</accession>
<dbReference type="Pfam" id="PF22664">
    <property type="entry name" value="TRI-like_N"/>
    <property type="match status" value="1"/>
</dbReference>
<comment type="caution">
    <text evidence="3">The sequence shown here is derived from an EMBL/GenBank/DDBJ whole genome shotgun (WGS) entry which is preliminary data.</text>
</comment>
<sequence length="471" mass="52692">MTLDIELDLLGTQPSLFRLYTQLALILRAPEHVQHDAIVSTLTSGLERLAQAFPWIAGQVINTNYEPDGTPCYKIRPLEAAPKLIVKNYEHHATIPTLTQLEEAHYPMSMLHEDVWAPCPTIASLAFNPAKPSGSDNEPAPVMLVQLSFIEGGLVLCINMQHNVCDMMGQAAIIGWLSKACRNEEFTTDELEIGNADRRAIVTPRECAAQDLLEDLKDQLLPTESDLRDSQVTLSTTAPVPPLCSWAYYRFSSSSQQFLKDLAMAELPNDFTKFISTDDALTALIFKTVSRVRRYRLPNETRMISLARAVDARRYLNVPANYPGILQNMTYTRQTLADLSDLPLGHTAADLRRKVDPETSNVAQRTRSLITFLSQTPENLSKISFTAGQNADADIALSSWAKIPAYDWDFGLGFGPAVAVRRPGFLPVESLIYIMPKDRDGSTSVAICLREEDIKELQEDEEWRRFVEYIG</sequence>
<organism evidence="3 4">
    <name type="scientific">Curvularia kusanoi</name>
    <name type="common">Cochliobolus kusanoi</name>
    <dbReference type="NCBI Taxonomy" id="90978"/>
    <lineage>
        <taxon>Eukaryota</taxon>
        <taxon>Fungi</taxon>
        <taxon>Dikarya</taxon>
        <taxon>Ascomycota</taxon>
        <taxon>Pezizomycotina</taxon>
        <taxon>Dothideomycetes</taxon>
        <taxon>Pleosporomycetidae</taxon>
        <taxon>Pleosporales</taxon>
        <taxon>Pleosporineae</taxon>
        <taxon>Pleosporaceae</taxon>
        <taxon>Curvularia</taxon>
    </lineage>
</organism>
<dbReference type="GO" id="GO:0016740">
    <property type="term" value="F:transferase activity"/>
    <property type="evidence" value="ECO:0007669"/>
    <property type="project" value="UniProtKB-KW"/>
</dbReference>
<dbReference type="AlphaFoldDB" id="A0A9P4WA82"/>
<dbReference type="PANTHER" id="PTHR31896">
    <property type="entry name" value="FAMILY REGULATORY PROTEIN, PUTATIVE (AFU_ORTHOLOGUE AFUA_3G14730)-RELATED"/>
    <property type="match status" value="1"/>
</dbReference>
<dbReference type="Proteomes" id="UP000801428">
    <property type="component" value="Unassembled WGS sequence"/>
</dbReference>
<keyword evidence="1" id="KW-0808">Transferase</keyword>
<protein>
    <recommendedName>
        <fullName evidence="2">Trichothecene 3-O-acetyltransferase-like N-terminal domain-containing protein</fullName>
    </recommendedName>
</protein>
<dbReference type="Gene3D" id="3.30.559.10">
    <property type="entry name" value="Chloramphenicol acetyltransferase-like domain"/>
    <property type="match status" value="2"/>
</dbReference>
<feature type="domain" description="Trichothecene 3-O-acetyltransferase-like N-terminal" evidence="2">
    <location>
        <begin position="19"/>
        <end position="181"/>
    </location>
</feature>
<keyword evidence="4" id="KW-1185">Reference proteome</keyword>
<evidence type="ECO:0000259" key="2">
    <source>
        <dbReference type="Pfam" id="PF22664"/>
    </source>
</evidence>
<dbReference type="EMBL" id="SWKU01000014">
    <property type="protein sequence ID" value="KAF3000787.1"/>
    <property type="molecule type" value="Genomic_DNA"/>
</dbReference>